<dbReference type="OMA" id="WIFPEIC"/>
<evidence type="ECO:0000313" key="5">
    <source>
        <dbReference type="EMBL" id="PHT89845.1"/>
    </source>
</evidence>
<reference evidence="5 6" key="2">
    <citation type="journal article" date="2017" name="Genome Biol.">
        <title>New reference genome sequences of hot pepper reveal the massive evolution of plant disease-resistance genes by retroduplication.</title>
        <authorList>
            <person name="Kim S."/>
            <person name="Park J."/>
            <person name="Yeom S.I."/>
            <person name="Kim Y.M."/>
            <person name="Seo E."/>
            <person name="Kim K.T."/>
            <person name="Kim M.S."/>
            <person name="Lee J.M."/>
            <person name="Cheong K."/>
            <person name="Shin H.S."/>
            <person name="Kim S.B."/>
            <person name="Han K."/>
            <person name="Lee J."/>
            <person name="Park M."/>
            <person name="Lee H.A."/>
            <person name="Lee H.Y."/>
            <person name="Lee Y."/>
            <person name="Oh S."/>
            <person name="Lee J.H."/>
            <person name="Choi E."/>
            <person name="Choi E."/>
            <person name="Lee S.E."/>
            <person name="Jeon J."/>
            <person name="Kim H."/>
            <person name="Choi G."/>
            <person name="Song H."/>
            <person name="Lee J."/>
            <person name="Lee S.C."/>
            <person name="Kwon J.K."/>
            <person name="Lee H.Y."/>
            <person name="Koo N."/>
            <person name="Hong Y."/>
            <person name="Kim R.W."/>
            <person name="Kang W.H."/>
            <person name="Huh J.H."/>
            <person name="Kang B.C."/>
            <person name="Yang T.J."/>
            <person name="Lee Y.H."/>
            <person name="Bennetzen J.L."/>
            <person name="Choi D."/>
        </authorList>
    </citation>
    <scope>NUCLEOTIDE SEQUENCE [LARGE SCALE GENOMIC DNA]</scope>
    <source>
        <strain evidence="6">cv. CM334</strain>
    </source>
</reference>
<keyword evidence="1" id="KW-0433">Leucine-rich repeat</keyword>
<dbReference type="Pfam" id="PF00560">
    <property type="entry name" value="LRR_1"/>
    <property type="match status" value="1"/>
</dbReference>
<evidence type="ECO:0000256" key="2">
    <source>
        <dbReference type="ARBA" id="ARBA00022729"/>
    </source>
</evidence>
<evidence type="ECO:0000313" key="6">
    <source>
        <dbReference type="Proteomes" id="UP000222542"/>
    </source>
</evidence>
<keyword evidence="3" id="KW-0677">Repeat</keyword>
<keyword evidence="6" id="KW-1185">Reference proteome</keyword>
<dbReference type="InterPro" id="IPR013210">
    <property type="entry name" value="LRR_N_plant-typ"/>
</dbReference>
<evidence type="ECO:0000256" key="1">
    <source>
        <dbReference type="ARBA" id="ARBA00022614"/>
    </source>
</evidence>
<dbReference type="Pfam" id="PF08263">
    <property type="entry name" value="LRRNT_2"/>
    <property type="match status" value="1"/>
</dbReference>
<dbReference type="InterPro" id="IPR053211">
    <property type="entry name" value="DNA_repair-toleration"/>
</dbReference>
<dbReference type="Gramene" id="PHT89845">
    <property type="protein sequence ID" value="PHT89845"/>
    <property type="gene ID" value="T459_04958"/>
</dbReference>
<dbReference type="PANTHER" id="PTHR48060">
    <property type="entry name" value="DNA DAMAGE-REPAIR/TOLERATION PROTEIN DRT100"/>
    <property type="match status" value="1"/>
</dbReference>
<name>A0A2G3A6I0_CAPAN</name>
<proteinExistence type="predicted"/>
<organism evidence="5 6">
    <name type="scientific">Capsicum annuum</name>
    <name type="common">Capsicum pepper</name>
    <dbReference type="NCBI Taxonomy" id="4072"/>
    <lineage>
        <taxon>Eukaryota</taxon>
        <taxon>Viridiplantae</taxon>
        <taxon>Streptophyta</taxon>
        <taxon>Embryophyta</taxon>
        <taxon>Tracheophyta</taxon>
        <taxon>Spermatophyta</taxon>
        <taxon>Magnoliopsida</taxon>
        <taxon>eudicotyledons</taxon>
        <taxon>Gunneridae</taxon>
        <taxon>Pentapetalae</taxon>
        <taxon>asterids</taxon>
        <taxon>lamiids</taxon>
        <taxon>Solanales</taxon>
        <taxon>Solanaceae</taxon>
        <taxon>Solanoideae</taxon>
        <taxon>Capsiceae</taxon>
        <taxon>Capsicum</taxon>
    </lineage>
</organism>
<dbReference type="GO" id="GO:0050832">
    <property type="term" value="P:defense response to fungus"/>
    <property type="evidence" value="ECO:0007669"/>
    <property type="project" value="UniProtKB-ARBA"/>
</dbReference>
<sequence length="111" mass="12522">MLLHVVVDSLATTQTKINTDQYALLFLKSQIISDPSHLLEESWSPTTSVCRWAGVTYGSRHQRVTSLNISNMDLTGRIPPDLGNLTFLISLDLSRNNFYGNCLKKWHVFIG</sequence>
<evidence type="ECO:0000256" key="3">
    <source>
        <dbReference type="ARBA" id="ARBA00022737"/>
    </source>
</evidence>
<dbReference type="AlphaFoldDB" id="A0A2G3A6I0"/>
<protein>
    <recommendedName>
        <fullName evidence="4">Leucine-rich repeat-containing N-terminal plant-type domain-containing protein</fullName>
    </recommendedName>
</protein>
<evidence type="ECO:0000259" key="4">
    <source>
        <dbReference type="Pfam" id="PF08263"/>
    </source>
</evidence>
<dbReference type="InterPro" id="IPR001611">
    <property type="entry name" value="Leu-rich_rpt"/>
</dbReference>
<keyword evidence="2" id="KW-0732">Signal</keyword>
<dbReference type="InterPro" id="IPR032675">
    <property type="entry name" value="LRR_dom_sf"/>
</dbReference>
<accession>A0A2G3A6I0</accession>
<dbReference type="SUPFAM" id="SSF52058">
    <property type="entry name" value="L domain-like"/>
    <property type="match status" value="1"/>
</dbReference>
<feature type="domain" description="Leucine-rich repeat-containing N-terminal plant-type" evidence="4">
    <location>
        <begin position="18"/>
        <end position="56"/>
    </location>
</feature>
<dbReference type="Proteomes" id="UP000222542">
    <property type="component" value="Unassembled WGS sequence"/>
</dbReference>
<dbReference type="Gene3D" id="3.80.10.10">
    <property type="entry name" value="Ribonuclease Inhibitor"/>
    <property type="match status" value="1"/>
</dbReference>
<dbReference type="PANTHER" id="PTHR48060:SF21">
    <property type="entry name" value="L DOMAIN-LIKE PROTEIN"/>
    <property type="match status" value="1"/>
</dbReference>
<dbReference type="EMBL" id="AYRZ02000002">
    <property type="protein sequence ID" value="PHT89845.1"/>
    <property type="molecule type" value="Genomic_DNA"/>
</dbReference>
<comment type="caution">
    <text evidence="5">The sequence shown here is derived from an EMBL/GenBank/DDBJ whole genome shotgun (WGS) entry which is preliminary data.</text>
</comment>
<gene>
    <name evidence="5" type="ORF">T459_04958</name>
</gene>
<reference evidence="5 6" key="1">
    <citation type="journal article" date="2014" name="Nat. Genet.">
        <title>Genome sequence of the hot pepper provides insights into the evolution of pungency in Capsicum species.</title>
        <authorList>
            <person name="Kim S."/>
            <person name="Park M."/>
            <person name="Yeom S.I."/>
            <person name="Kim Y.M."/>
            <person name="Lee J.M."/>
            <person name="Lee H.A."/>
            <person name="Seo E."/>
            <person name="Choi J."/>
            <person name="Cheong K."/>
            <person name="Kim K.T."/>
            <person name="Jung K."/>
            <person name="Lee G.W."/>
            <person name="Oh S.K."/>
            <person name="Bae C."/>
            <person name="Kim S.B."/>
            <person name="Lee H.Y."/>
            <person name="Kim S.Y."/>
            <person name="Kim M.S."/>
            <person name="Kang B.C."/>
            <person name="Jo Y.D."/>
            <person name="Yang H.B."/>
            <person name="Jeong H.J."/>
            <person name="Kang W.H."/>
            <person name="Kwon J.K."/>
            <person name="Shin C."/>
            <person name="Lim J.Y."/>
            <person name="Park J.H."/>
            <person name="Huh J.H."/>
            <person name="Kim J.S."/>
            <person name="Kim B.D."/>
            <person name="Cohen O."/>
            <person name="Paran I."/>
            <person name="Suh M.C."/>
            <person name="Lee S.B."/>
            <person name="Kim Y.K."/>
            <person name="Shin Y."/>
            <person name="Noh S.J."/>
            <person name="Park J."/>
            <person name="Seo Y.S."/>
            <person name="Kwon S.Y."/>
            <person name="Kim H.A."/>
            <person name="Park J.M."/>
            <person name="Kim H.J."/>
            <person name="Choi S.B."/>
            <person name="Bosland P.W."/>
            <person name="Reeves G."/>
            <person name="Jo S.H."/>
            <person name="Lee B.W."/>
            <person name="Cho H.T."/>
            <person name="Choi H.S."/>
            <person name="Lee M.S."/>
            <person name="Yu Y."/>
            <person name="Do Choi Y."/>
            <person name="Park B.S."/>
            <person name="van Deynze A."/>
            <person name="Ashrafi H."/>
            <person name="Hill T."/>
            <person name="Kim W.T."/>
            <person name="Pai H.S."/>
            <person name="Ahn H.K."/>
            <person name="Yeam I."/>
            <person name="Giovannoni J.J."/>
            <person name="Rose J.K."/>
            <person name="Sorensen I."/>
            <person name="Lee S.J."/>
            <person name="Kim R.W."/>
            <person name="Choi I.Y."/>
            <person name="Choi B.S."/>
            <person name="Lim J.S."/>
            <person name="Lee Y.H."/>
            <person name="Choi D."/>
        </authorList>
    </citation>
    <scope>NUCLEOTIDE SEQUENCE [LARGE SCALE GENOMIC DNA]</scope>
    <source>
        <strain evidence="6">cv. CM334</strain>
    </source>
</reference>